<comment type="caution">
    <text evidence="2">The sequence shown here is derived from an EMBL/GenBank/DDBJ whole genome shotgun (WGS) entry which is preliminary data.</text>
</comment>
<organism evidence="2 3">
    <name type="scientific">Popillia japonica</name>
    <name type="common">Japanese beetle</name>
    <dbReference type="NCBI Taxonomy" id="7064"/>
    <lineage>
        <taxon>Eukaryota</taxon>
        <taxon>Metazoa</taxon>
        <taxon>Ecdysozoa</taxon>
        <taxon>Arthropoda</taxon>
        <taxon>Hexapoda</taxon>
        <taxon>Insecta</taxon>
        <taxon>Pterygota</taxon>
        <taxon>Neoptera</taxon>
        <taxon>Endopterygota</taxon>
        <taxon>Coleoptera</taxon>
        <taxon>Polyphaga</taxon>
        <taxon>Scarabaeiformia</taxon>
        <taxon>Scarabaeidae</taxon>
        <taxon>Rutelinae</taxon>
        <taxon>Popillia</taxon>
    </lineage>
</organism>
<sequence length="402" mass="46037">MATPSWIDKNLFETSLKKYFLDDGIKIVLFSLKLAASAGENYTTYVYRVKLTYTRSNSLKEEKLSLILKCMREGLMEGLVQELNMFTKEVDMFLTVLPEMNKVYGSNVLAANCISASLTPVPCLILQDMCASGFKVHERQCGVDLQHTLVLLEKMAIFHASSYVALDKNPSMLEKMYQKGLYPKKDAIVAWIKQGFEMITQLTVTSKEFSAYHDKMKTVLESDYIERALASWRRNEGEFSVLNHGDSWVNNMMFSYDEKGCVKDCRYLDFQLAIYTSPAVDLHYFVSTSLANDVIQDIDHLLDFYYIRLLLNLNKLKCKLKEVPSLKDFKADFRRRSFYGLTAMGTVLPLVRADSRADACFEELLSPESSENGFRHHCYNNNAFKGALLRLLPIYDKLGVFS</sequence>
<dbReference type="InterPro" id="IPR004119">
    <property type="entry name" value="EcKL"/>
</dbReference>
<reference evidence="2 3" key="1">
    <citation type="journal article" date="2024" name="BMC Genomics">
        <title>De novo assembly and annotation of Popillia japonica's genome with initial clues to its potential as an invasive pest.</title>
        <authorList>
            <person name="Cucini C."/>
            <person name="Boschi S."/>
            <person name="Funari R."/>
            <person name="Cardaioli E."/>
            <person name="Iannotti N."/>
            <person name="Marturano G."/>
            <person name="Paoli F."/>
            <person name="Bruttini M."/>
            <person name="Carapelli A."/>
            <person name="Frati F."/>
            <person name="Nardi F."/>
        </authorList>
    </citation>
    <scope>NUCLEOTIDE SEQUENCE [LARGE SCALE GENOMIC DNA]</scope>
    <source>
        <strain evidence="2">DMR45628</strain>
    </source>
</reference>
<dbReference type="PANTHER" id="PTHR11012:SF56">
    <property type="entry name" value="CHK KINASE-LIKE DOMAIN-CONTAINING PROTEIN-RELATED"/>
    <property type="match status" value="1"/>
</dbReference>
<dbReference type="InterPro" id="IPR015897">
    <property type="entry name" value="CHK_kinase-like"/>
</dbReference>
<evidence type="ECO:0000313" key="3">
    <source>
        <dbReference type="Proteomes" id="UP001458880"/>
    </source>
</evidence>
<evidence type="ECO:0000313" key="2">
    <source>
        <dbReference type="EMBL" id="KAK9747081.1"/>
    </source>
</evidence>
<dbReference type="EMBL" id="JASPKY010000034">
    <property type="protein sequence ID" value="KAK9747081.1"/>
    <property type="molecule type" value="Genomic_DNA"/>
</dbReference>
<dbReference type="AlphaFoldDB" id="A0AAW1MI65"/>
<proteinExistence type="predicted"/>
<protein>
    <submittedName>
        <fullName evidence="2">Ecdysteroid kinase-like family</fullName>
    </submittedName>
</protein>
<feature type="domain" description="CHK kinase-like" evidence="1">
    <location>
        <begin position="124"/>
        <end position="315"/>
    </location>
</feature>
<dbReference type="SMART" id="SM00587">
    <property type="entry name" value="CHK"/>
    <property type="match status" value="1"/>
</dbReference>
<dbReference type="GO" id="GO:0016301">
    <property type="term" value="F:kinase activity"/>
    <property type="evidence" value="ECO:0007669"/>
    <property type="project" value="UniProtKB-KW"/>
</dbReference>
<keyword evidence="3" id="KW-1185">Reference proteome</keyword>
<dbReference type="SUPFAM" id="SSF56112">
    <property type="entry name" value="Protein kinase-like (PK-like)"/>
    <property type="match status" value="1"/>
</dbReference>
<dbReference type="Gene3D" id="3.90.1200.10">
    <property type="match status" value="1"/>
</dbReference>
<dbReference type="InterPro" id="IPR011009">
    <property type="entry name" value="Kinase-like_dom_sf"/>
</dbReference>
<keyword evidence="2" id="KW-0808">Transferase</keyword>
<accession>A0AAW1MI65</accession>
<dbReference type="Pfam" id="PF02958">
    <property type="entry name" value="EcKL"/>
    <property type="match status" value="1"/>
</dbReference>
<dbReference type="PANTHER" id="PTHR11012">
    <property type="entry name" value="PROTEIN KINASE-LIKE DOMAIN-CONTAINING"/>
    <property type="match status" value="1"/>
</dbReference>
<dbReference type="Proteomes" id="UP001458880">
    <property type="component" value="Unassembled WGS sequence"/>
</dbReference>
<name>A0AAW1MI65_POPJA</name>
<gene>
    <name evidence="2" type="ORF">QE152_g5614</name>
</gene>
<evidence type="ECO:0000259" key="1">
    <source>
        <dbReference type="SMART" id="SM00587"/>
    </source>
</evidence>
<keyword evidence="2" id="KW-0418">Kinase</keyword>